<accession>A0ABR1ADX8</accession>
<comment type="caution">
    <text evidence="2">The sequence shown here is derived from an EMBL/GenBank/DDBJ whole genome shotgun (WGS) entry which is preliminary data.</text>
</comment>
<dbReference type="Proteomes" id="UP001359485">
    <property type="component" value="Unassembled WGS sequence"/>
</dbReference>
<protein>
    <submittedName>
        <fullName evidence="2">Uncharacterized protein</fullName>
    </submittedName>
</protein>
<gene>
    <name evidence="2" type="ORF">RUM44_005638</name>
</gene>
<keyword evidence="3" id="KW-1185">Reference proteome</keyword>
<sequence>MLLPRRPKRLNSAKAYFQHHWRLHFQTQSRQQTLKGSPNDARRECGSINFLTIAPALPLVGDIRKQPPRFGQRSSSSASFRTGTKCKRVPSESSDLDVPPHDVCLQATSDGKVQVTRSQRDREKSPDRICFDR</sequence>
<feature type="compositionally biased region" description="Polar residues" evidence="1">
    <location>
        <begin position="106"/>
        <end position="117"/>
    </location>
</feature>
<evidence type="ECO:0000313" key="2">
    <source>
        <dbReference type="EMBL" id="KAK6617307.1"/>
    </source>
</evidence>
<feature type="region of interest" description="Disordered" evidence="1">
    <location>
        <begin position="64"/>
        <end position="133"/>
    </location>
</feature>
<organism evidence="2 3">
    <name type="scientific">Polyplax serrata</name>
    <name type="common">Common mouse louse</name>
    <dbReference type="NCBI Taxonomy" id="468196"/>
    <lineage>
        <taxon>Eukaryota</taxon>
        <taxon>Metazoa</taxon>
        <taxon>Ecdysozoa</taxon>
        <taxon>Arthropoda</taxon>
        <taxon>Hexapoda</taxon>
        <taxon>Insecta</taxon>
        <taxon>Pterygota</taxon>
        <taxon>Neoptera</taxon>
        <taxon>Paraneoptera</taxon>
        <taxon>Psocodea</taxon>
        <taxon>Troctomorpha</taxon>
        <taxon>Phthiraptera</taxon>
        <taxon>Anoplura</taxon>
        <taxon>Polyplacidae</taxon>
        <taxon>Polyplax</taxon>
    </lineage>
</organism>
<evidence type="ECO:0000313" key="3">
    <source>
        <dbReference type="Proteomes" id="UP001359485"/>
    </source>
</evidence>
<evidence type="ECO:0000256" key="1">
    <source>
        <dbReference type="SAM" id="MobiDB-lite"/>
    </source>
</evidence>
<reference evidence="2 3" key="1">
    <citation type="submission" date="2023-09" db="EMBL/GenBank/DDBJ databases">
        <title>Genomes of two closely related lineages of the louse Polyplax serrata with different host specificities.</title>
        <authorList>
            <person name="Martinu J."/>
            <person name="Tarabai H."/>
            <person name="Stefka J."/>
            <person name="Hypsa V."/>
        </authorList>
    </citation>
    <scope>NUCLEOTIDE SEQUENCE [LARGE SCALE GENOMIC DNA]</scope>
    <source>
        <strain evidence="2">98ZLc_SE</strain>
    </source>
</reference>
<feature type="compositionally biased region" description="Basic and acidic residues" evidence="1">
    <location>
        <begin position="118"/>
        <end position="133"/>
    </location>
</feature>
<name>A0ABR1ADX8_POLSC</name>
<dbReference type="EMBL" id="JAWJWF010000052">
    <property type="protein sequence ID" value="KAK6617307.1"/>
    <property type="molecule type" value="Genomic_DNA"/>
</dbReference>
<proteinExistence type="predicted"/>
<feature type="compositionally biased region" description="Polar residues" evidence="1">
    <location>
        <begin position="72"/>
        <end position="82"/>
    </location>
</feature>